<dbReference type="Proteomes" id="UP000053593">
    <property type="component" value="Unassembled WGS sequence"/>
</dbReference>
<keyword evidence="4" id="KW-1185">Reference proteome</keyword>
<evidence type="ECO:0000256" key="2">
    <source>
        <dbReference type="SAM" id="MobiDB-lite"/>
    </source>
</evidence>
<feature type="coiled-coil region" evidence="1">
    <location>
        <begin position="521"/>
        <end position="555"/>
    </location>
</feature>
<proteinExistence type="predicted"/>
<evidence type="ECO:0000313" key="4">
    <source>
        <dbReference type="Proteomes" id="UP000053593"/>
    </source>
</evidence>
<dbReference type="EMBL" id="KN834796">
    <property type="protein sequence ID" value="KIK56587.1"/>
    <property type="molecule type" value="Genomic_DNA"/>
</dbReference>
<evidence type="ECO:0000256" key="1">
    <source>
        <dbReference type="SAM" id="Coils"/>
    </source>
</evidence>
<organism evidence="3 4">
    <name type="scientific">Collybiopsis luxurians FD-317 M1</name>
    <dbReference type="NCBI Taxonomy" id="944289"/>
    <lineage>
        <taxon>Eukaryota</taxon>
        <taxon>Fungi</taxon>
        <taxon>Dikarya</taxon>
        <taxon>Basidiomycota</taxon>
        <taxon>Agaricomycotina</taxon>
        <taxon>Agaricomycetes</taxon>
        <taxon>Agaricomycetidae</taxon>
        <taxon>Agaricales</taxon>
        <taxon>Marasmiineae</taxon>
        <taxon>Omphalotaceae</taxon>
        <taxon>Collybiopsis</taxon>
        <taxon>Collybiopsis luxurians</taxon>
    </lineage>
</organism>
<feature type="region of interest" description="Disordered" evidence="2">
    <location>
        <begin position="479"/>
        <end position="507"/>
    </location>
</feature>
<sequence length="598" mass="67536">MIDEPNYIRGLPQVRHLSTAEQQSSWRFSLHDSIAFNSFPSFPTFCRESTWESTRDNQEEEQSALSLEEIESIGASTAFTNASNFNMYNPSFVIHHGRIQNTAYYGKKPELSGGNNKGSQRRNFEFNLTIIPIDEINSGKVICVRKGSRFYAATRISGSSIALDVVVQEFEGSTRKQQWEKTLRCVPQSLNPHLLRIVGISPPSISDRDPHYIVYKGACKSNPRGLIASLLAKRDVERLAGVGSQVVYSIASALDYLSNQSPALRLTSIGIENFDVFSDENGRTVVCFTSEPADTTYTEAEMSDVTVCNTFITKLFSDANFIFHRERLDRIDPDIINEAPEVDIHETSGLQSKNGSATQVDFGKKTVQSLDSTSHRQEITWMSRDSNLTLSEMCQSYGDLLDRLHYSEEQGKPTSIPLPRHLGKRWTEVQHDCRGGYRREEITLTPDAFRNKILIFDNPSINERCDLCGEILRLQFSQQSNQAQTNPPAARLKPTSNSPRVKKNEMKKQLLDEKLGIDEDTRAEEQRVHDLEAQLQKMEEEAKENESKYALQGRRLDQLEELLKEGLEEGGSKSEVAMVTPQKRQSPMTAGNTIYLVI</sequence>
<evidence type="ECO:0000313" key="3">
    <source>
        <dbReference type="EMBL" id="KIK56587.1"/>
    </source>
</evidence>
<name>A0A0D0CEW5_9AGAR</name>
<feature type="region of interest" description="Disordered" evidence="2">
    <location>
        <begin position="567"/>
        <end position="592"/>
    </location>
</feature>
<dbReference type="OrthoDB" id="3026831at2759"/>
<feature type="compositionally biased region" description="Polar residues" evidence="2">
    <location>
        <begin position="582"/>
        <end position="592"/>
    </location>
</feature>
<accession>A0A0D0CEW5</accession>
<gene>
    <name evidence="3" type="ORF">GYMLUDRAFT_263535</name>
</gene>
<protein>
    <submittedName>
        <fullName evidence="3">Uncharacterized protein</fullName>
    </submittedName>
</protein>
<dbReference type="HOGENOM" id="CLU_456380_0_0_1"/>
<keyword evidence="1" id="KW-0175">Coiled coil</keyword>
<dbReference type="AlphaFoldDB" id="A0A0D0CEW5"/>
<reference evidence="3 4" key="1">
    <citation type="submission" date="2014-04" db="EMBL/GenBank/DDBJ databases">
        <title>Evolutionary Origins and Diversification of the Mycorrhizal Mutualists.</title>
        <authorList>
            <consortium name="DOE Joint Genome Institute"/>
            <consortium name="Mycorrhizal Genomics Consortium"/>
            <person name="Kohler A."/>
            <person name="Kuo A."/>
            <person name="Nagy L.G."/>
            <person name="Floudas D."/>
            <person name="Copeland A."/>
            <person name="Barry K.W."/>
            <person name="Cichocki N."/>
            <person name="Veneault-Fourrey C."/>
            <person name="LaButti K."/>
            <person name="Lindquist E.A."/>
            <person name="Lipzen A."/>
            <person name="Lundell T."/>
            <person name="Morin E."/>
            <person name="Murat C."/>
            <person name="Riley R."/>
            <person name="Ohm R."/>
            <person name="Sun H."/>
            <person name="Tunlid A."/>
            <person name="Henrissat B."/>
            <person name="Grigoriev I.V."/>
            <person name="Hibbett D.S."/>
            <person name="Martin F."/>
        </authorList>
    </citation>
    <scope>NUCLEOTIDE SEQUENCE [LARGE SCALE GENOMIC DNA]</scope>
    <source>
        <strain evidence="3 4">FD-317 M1</strain>
    </source>
</reference>